<gene>
    <name evidence="2" type="ORF">GM415_07915</name>
</gene>
<organism evidence="2 3">
    <name type="scientific">Pseudodesulfovibrio cashew</name>
    <dbReference type="NCBI Taxonomy" id="2678688"/>
    <lineage>
        <taxon>Bacteria</taxon>
        <taxon>Pseudomonadati</taxon>
        <taxon>Thermodesulfobacteriota</taxon>
        <taxon>Desulfovibrionia</taxon>
        <taxon>Desulfovibrionales</taxon>
        <taxon>Desulfovibrionaceae</taxon>
    </lineage>
</organism>
<name>A0A6I6JBC2_9BACT</name>
<dbReference type="EMBL" id="CP046400">
    <property type="protein sequence ID" value="QGY40055.1"/>
    <property type="molecule type" value="Genomic_DNA"/>
</dbReference>
<keyword evidence="3" id="KW-1185">Reference proteome</keyword>
<proteinExistence type="predicted"/>
<dbReference type="RefSeq" id="WP_158947279.1">
    <property type="nucleotide sequence ID" value="NZ_CP046400.1"/>
</dbReference>
<evidence type="ECO:0000313" key="2">
    <source>
        <dbReference type="EMBL" id="QGY40055.1"/>
    </source>
</evidence>
<dbReference type="AlphaFoldDB" id="A0A6I6JBC2"/>
<feature type="domain" description="Cysteine-rich small" evidence="1">
    <location>
        <begin position="5"/>
        <end position="83"/>
    </location>
</feature>
<protein>
    <submittedName>
        <fullName evidence="2">Metal-binding protein</fullName>
    </submittedName>
</protein>
<dbReference type="InterPro" id="IPR007212">
    <property type="entry name" value="Zf-like"/>
</dbReference>
<reference evidence="2 3" key="1">
    <citation type="submission" date="2019-11" db="EMBL/GenBank/DDBJ databases">
        <authorList>
            <person name="Zheng R.K."/>
            <person name="Sun C.M."/>
        </authorList>
    </citation>
    <scope>NUCLEOTIDE SEQUENCE [LARGE SCALE GENOMIC DNA]</scope>
    <source>
        <strain evidence="2 3">SRB007</strain>
    </source>
</reference>
<dbReference type="Proteomes" id="UP000428328">
    <property type="component" value="Chromosome"/>
</dbReference>
<evidence type="ECO:0000313" key="3">
    <source>
        <dbReference type="Proteomes" id="UP000428328"/>
    </source>
</evidence>
<accession>A0A6I6JBC2</accession>
<dbReference type="Pfam" id="PF04071">
    <property type="entry name" value="zf-like"/>
    <property type="match status" value="1"/>
</dbReference>
<dbReference type="KEGG" id="psel:GM415_07915"/>
<evidence type="ECO:0000259" key="1">
    <source>
        <dbReference type="Pfam" id="PF04071"/>
    </source>
</evidence>
<sequence length="87" mass="10146">MQNSYRFFSNRECEYFPCHKTGKPDEFNCLFCYCPLYFFEECGGNCRVLESGVKDCTGCLIPHSPKGYDYIVGRLKERFEAIRNSGE</sequence>